<proteinExistence type="inferred from homology"/>
<dbReference type="Pfam" id="PF01924">
    <property type="entry name" value="HypD"/>
    <property type="match status" value="1"/>
</dbReference>
<dbReference type="EMBL" id="JAPHEH010000001">
    <property type="protein sequence ID" value="MDG4476149.1"/>
    <property type="molecule type" value="Genomic_DNA"/>
</dbReference>
<dbReference type="InterPro" id="IPR002780">
    <property type="entry name" value="Hyd_form_HypD"/>
</dbReference>
<dbReference type="PIRSF" id="PIRSF005622">
    <property type="entry name" value="Hydrgn_mat_hypD"/>
    <property type="match status" value="1"/>
</dbReference>
<evidence type="ECO:0000256" key="2">
    <source>
        <dbReference type="ARBA" id="ARBA00022723"/>
    </source>
</evidence>
<reference evidence="4" key="1">
    <citation type="journal article" date="2022" name="bioRxiv">
        <title>Thiovibrio frasassiensisgen. nov., sp. nov., an autotrophic, elemental sulfur disproportionating bacterium isolated from sulfidic karst sediment, and proposal of Thiovibrionaceae fam. nov.</title>
        <authorList>
            <person name="Aronson H."/>
            <person name="Thomas C."/>
            <person name="Bhattacharyya M."/>
            <person name="Eckstein S."/>
            <person name="Jensen S."/>
            <person name="Barco R."/>
            <person name="Macalady J."/>
            <person name="Amend J."/>
        </authorList>
    </citation>
    <scope>NUCLEOTIDE SEQUENCE</scope>
    <source>
        <strain evidence="4">RS19-109</strain>
    </source>
</reference>
<dbReference type="Gene3D" id="6.10.20.100">
    <property type="match status" value="1"/>
</dbReference>
<comment type="similarity">
    <text evidence="1">Belongs to the HypD family.</text>
</comment>
<gene>
    <name evidence="4" type="primary">hypD</name>
    <name evidence="4" type="ORF">OLX77_08275</name>
</gene>
<dbReference type="PANTHER" id="PTHR30149">
    <property type="entry name" value="HYDROGENASE PROTEIN ASSEMBLY PROTEIN HYPD"/>
    <property type="match status" value="1"/>
</dbReference>
<evidence type="ECO:0000256" key="1">
    <source>
        <dbReference type="ARBA" id="ARBA00007888"/>
    </source>
</evidence>
<evidence type="ECO:0000313" key="4">
    <source>
        <dbReference type="EMBL" id="MDG4476149.1"/>
    </source>
</evidence>
<reference evidence="4" key="2">
    <citation type="submission" date="2022-10" db="EMBL/GenBank/DDBJ databases">
        <authorList>
            <person name="Aronson H.S."/>
        </authorList>
    </citation>
    <scope>NUCLEOTIDE SEQUENCE</scope>
    <source>
        <strain evidence="4">RS19-109</strain>
    </source>
</reference>
<dbReference type="AlphaFoldDB" id="A0A9X4MJS6"/>
<keyword evidence="2" id="KW-0479">Metal-binding</keyword>
<dbReference type="Gene3D" id="3.40.50.11740">
    <property type="entry name" value="HypD, alpha/beta domain 2"/>
    <property type="match status" value="2"/>
</dbReference>
<dbReference type="GO" id="GO:0051539">
    <property type="term" value="F:4 iron, 4 sulfur cluster binding"/>
    <property type="evidence" value="ECO:0007669"/>
    <property type="project" value="TreeGrafter"/>
</dbReference>
<dbReference type="NCBIfam" id="TIGR00075">
    <property type="entry name" value="hypD"/>
    <property type="match status" value="1"/>
</dbReference>
<evidence type="ECO:0000313" key="5">
    <source>
        <dbReference type="Proteomes" id="UP001154240"/>
    </source>
</evidence>
<evidence type="ECO:0000256" key="3">
    <source>
        <dbReference type="ARBA" id="ARBA00023004"/>
    </source>
</evidence>
<dbReference type="Proteomes" id="UP001154240">
    <property type="component" value="Unassembled WGS sequence"/>
</dbReference>
<dbReference type="RefSeq" id="WP_307633119.1">
    <property type="nucleotide sequence ID" value="NZ_JAPHEH010000001.1"/>
</dbReference>
<comment type="caution">
    <text evidence="4">The sequence shown here is derived from an EMBL/GenBank/DDBJ whole genome shotgun (WGS) entry which is preliminary data.</text>
</comment>
<dbReference type="InterPro" id="IPR042244">
    <property type="entry name" value="HypD_2_sf"/>
</dbReference>
<dbReference type="GO" id="GO:0051604">
    <property type="term" value="P:protein maturation"/>
    <property type="evidence" value="ECO:0007669"/>
    <property type="project" value="TreeGrafter"/>
</dbReference>
<organism evidence="4 5">
    <name type="scientific">Thiovibrio frasassiensis</name>
    <dbReference type="NCBI Taxonomy" id="2984131"/>
    <lineage>
        <taxon>Bacteria</taxon>
        <taxon>Pseudomonadati</taxon>
        <taxon>Thermodesulfobacteriota</taxon>
        <taxon>Desulfobulbia</taxon>
        <taxon>Desulfobulbales</taxon>
        <taxon>Thiovibrionaceae</taxon>
        <taxon>Thiovibrio</taxon>
    </lineage>
</organism>
<keyword evidence="3" id="KW-0408">Iron</keyword>
<dbReference type="GO" id="GO:0070025">
    <property type="term" value="F:carbon monoxide binding"/>
    <property type="evidence" value="ECO:0007669"/>
    <property type="project" value="TreeGrafter"/>
</dbReference>
<keyword evidence="5" id="KW-1185">Reference proteome</keyword>
<dbReference type="PANTHER" id="PTHR30149:SF0">
    <property type="entry name" value="HYDROGENASE MATURATION FACTOR HYPD"/>
    <property type="match status" value="1"/>
</dbReference>
<dbReference type="InterPro" id="IPR042243">
    <property type="entry name" value="HypD_1"/>
</dbReference>
<protein>
    <submittedName>
        <fullName evidence="4">Hydrogenase formation protein HypD</fullName>
    </submittedName>
</protein>
<accession>A0A9X4MJS6</accession>
<sequence>MKFVDEYRDPALAGQLLAEIRQTVTRPWVIMEICGGHTHAIMKNGLDQLLPAQLELVHGPGCPVCVTPVETIDRAVAIAARPEVIFTSFGDMLRVPGSASSLFMAKSTGADVRMVYSPLEAVALARQHPEREVVFFAVGFETTAPGNGMALLQAKREGLTNFSLLASHVLVPPAIRALLSSPTNRVQGYLAPGHVCTVMGWQEYESLAEEFRVPIVPTGFEPVDILAGLLMALRQLEAGRYVVENQYGRSVSREGNRAAQRVMAEVFTVRDRAWRGIGVLPASGLVIRDDLAGYDAERKFAVESIRVRESELCQSGSVLQGLIKPDGCPAFGRECTPEHPLGATMVSGEGACAAYYRYHRTSHA</sequence>
<dbReference type="GO" id="GO:0005506">
    <property type="term" value="F:iron ion binding"/>
    <property type="evidence" value="ECO:0007669"/>
    <property type="project" value="TreeGrafter"/>
</dbReference>
<name>A0A9X4MJS6_9BACT</name>